<dbReference type="Gene3D" id="2.40.128.20">
    <property type="match status" value="1"/>
</dbReference>
<dbReference type="RefSeq" id="WP_007001095.1">
    <property type="nucleotide sequence ID" value="NZ_JH992955.1"/>
</dbReference>
<dbReference type="HOGENOM" id="CLU_085483_0_1_11"/>
<dbReference type="PATRIC" id="fig|883066.3.peg.928"/>
<keyword evidence="3" id="KW-1185">Reference proteome</keyword>
<organism evidence="2 3">
    <name type="scientific">Actinobaculum massiliense ACS-171-V-Col2</name>
    <dbReference type="NCBI Taxonomy" id="883066"/>
    <lineage>
        <taxon>Bacteria</taxon>
        <taxon>Bacillati</taxon>
        <taxon>Actinomycetota</taxon>
        <taxon>Actinomycetes</taxon>
        <taxon>Actinomycetales</taxon>
        <taxon>Actinomycetaceae</taxon>
        <taxon>Actinobaculum</taxon>
    </lineage>
</organism>
<evidence type="ECO:0000259" key="1">
    <source>
        <dbReference type="Pfam" id="PF08768"/>
    </source>
</evidence>
<dbReference type="STRING" id="202789.GCA_001457435_01232"/>
<name>K9EEL7_9ACTO</name>
<dbReference type="EMBL" id="AGWL01000005">
    <property type="protein sequence ID" value="EKU95128.1"/>
    <property type="molecule type" value="Genomic_DNA"/>
</dbReference>
<dbReference type="eggNOG" id="COG4044">
    <property type="taxonomic scope" value="Bacteria"/>
</dbReference>
<comment type="caution">
    <text evidence="2">The sequence shown here is derived from an EMBL/GenBank/DDBJ whole genome shotgun (WGS) entry which is preliminary data.</text>
</comment>
<gene>
    <name evidence="2" type="ORF">HMPREF9233_00889</name>
</gene>
<evidence type="ECO:0000313" key="2">
    <source>
        <dbReference type="EMBL" id="EKU95128.1"/>
    </source>
</evidence>
<protein>
    <recommendedName>
        <fullName evidence="1">THAP4-like heme-binding domain-containing protein</fullName>
    </recommendedName>
</protein>
<accession>K9EEL7</accession>
<evidence type="ECO:0000313" key="3">
    <source>
        <dbReference type="Proteomes" id="UP000009888"/>
    </source>
</evidence>
<feature type="domain" description="THAP4-like heme-binding" evidence="1">
    <location>
        <begin position="14"/>
        <end position="188"/>
    </location>
</feature>
<dbReference type="Pfam" id="PF08768">
    <property type="entry name" value="THAP4_heme-bd"/>
    <property type="match status" value="1"/>
</dbReference>
<dbReference type="InterPro" id="IPR012674">
    <property type="entry name" value="Calycin"/>
</dbReference>
<dbReference type="InterPro" id="IPR014878">
    <property type="entry name" value="THAP4-like_heme-bd"/>
</dbReference>
<proteinExistence type="predicted"/>
<dbReference type="Proteomes" id="UP000009888">
    <property type="component" value="Unassembled WGS sequence"/>
</dbReference>
<sequence>MVFTIPTNLAPETYPMAWLVDTWHGAGVLSYEGVEAAPFLQELRIDNDGGGPYLRVLSDIWLANEGLDAVDQEMPGGLQYQRLSKGQVWSSLAGYLRVSPEHGEGKDGQYVLEGMVAQPTGHAMTLAGAIQGPRFQFLADAIAATPTAQRYEGGRVTGGYVESELFFAYEMAAFGSDLRDYMSARLQRVGDVEWPEASASPAAE</sequence>
<dbReference type="AlphaFoldDB" id="K9EEL7"/>
<reference evidence="2 3" key="1">
    <citation type="submission" date="2012-09" db="EMBL/GenBank/DDBJ databases">
        <title>The Genome Sequence of Actinobaculum massiliae ACS-171-V-COL2.</title>
        <authorList>
            <consortium name="The Broad Institute Genome Sequencing Platform"/>
            <person name="Earl A."/>
            <person name="Ward D."/>
            <person name="Feldgarden M."/>
            <person name="Gevers D."/>
            <person name="Saerens B."/>
            <person name="Vaneechoutte M."/>
            <person name="Walker B."/>
            <person name="Young S.K."/>
            <person name="Zeng Q."/>
            <person name="Gargeya S."/>
            <person name="Fitzgerald M."/>
            <person name="Haas B."/>
            <person name="Abouelleil A."/>
            <person name="Alvarado L."/>
            <person name="Arachchi H.M."/>
            <person name="Berlin A."/>
            <person name="Chapman S.B."/>
            <person name="Goldberg J."/>
            <person name="Griggs A."/>
            <person name="Gujja S."/>
            <person name="Hansen M."/>
            <person name="Howarth C."/>
            <person name="Imamovic A."/>
            <person name="Larimer J."/>
            <person name="McCowen C."/>
            <person name="Montmayeur A."/>
            <person name="Murphy C."/>
            <person name="Neiman D."/>
            <person name="Pearson M."/>
            <person name="Priest M."/>
            <person name="Roberts A."/>
            <person name="Saif S."/>
            <person name="Shea T."/>
            <person name="Sisk P."/>
            <person name="Sykes S."/>
            <person name="Wortman J."/>
            <person name="Nusbaum C."/>
            <person name="Birren B."/>
        </authorList>
    </citation>
    <scope>NUCLEOTIDE SEQUENCE [LARGE SCALE GENOMIC DNA]</scope>
    <source>
        <strain evidence="3">ACS-171-V-Col2</strain>
    </source>
</reference>
<dbReference type="SUPFAM" id="SSF50814">
    <property type="entry name" value="Lipocalins"/>
    <property type="match status" value="1"/>
</dbReference>